<comment type="caution">
    <text evidence="1">The sequence shown here is derived from an EMBL/GenBank/DDBJ whole genome shotgun (WGS) entry which is preliminary data.</text>
</comment>
<dbReference type="PIRSF" id="PIRSF011484">
    <property type="entry name" value="YaeQ"/>
    <property type="match status" value="1"/>
</dbReference>
<dbReference type="Pfam" id="PF07152">
    <property type="entry name" value="YaeQ"/>
    <property type="match status" value="1"/>
</dbReference>
<dbReference type="EMBL" id="BSOG01000001">
    <property type="protein sequence ID" value="GLR12027.1"/>
    <property type="molecule type" value="Genomic_DNA"/>
</dbReference>
<dbReference type="InterPro" id="IPR011335">
    <property type="entry name" value="Restrct_endonuc-II-like"/>
</dbReference>
<organism evidence="1 2">
    <name type="scientific">Chitinimonas prasina</name>
    <dbReference type="NCBI Taxonomy" id="1434937"/>
    <lineage>
        <taxon>Bacteria</taxon>
        <taxon>Pseudomonadati</taxon>
        <taxon>Pseudomonadota</taxon>
        <taxon>Betaproteobacteria</taxon>
        <taxon>Neisseriales</taxon>
        <taxon>Chitinibacteraceae</taxon>
        <taxon>Chitinimonas</taxon>
    </lineage>
</organism>
<accession>A0ABQ5YEL7</accession>
<evidence type="ECO:0008006" key="3">
    <source>
        <dbReference type="Google" id="ProtNLM"/>
    </source>
</evidence>
<gene>
    <name evidence="1" type="ORF">GCM10007907_08170</name>
</gene>
<dbReference type="InterPro" id="IPR009822">
    <property type="entry name" value="YaeQ"/>
</dbReference>
<name>A0ABQ5YEL7_9NEIS</name>
<reference evidence="2" key="1">
    <citation type="journal article" date="2019" name="Int. J. Syst. Evol. Microbiol.">
        <title>The Global Catalogue of Microorganisms (GCM) 10K type strain sequencing project: providing services to taxonomists for standard genome sequencing and annotation.</title>
        <authorList>
            <consortium name="The Broad Institute Genomics Platform"/>
            <consortium name="The Broad Institute Genome Sequencing Center for Infectious Disease"/>
            <person name="Wu L."/>
            <person name="Ma J."/>
        </authorList>
    </citation>
    <scope>NUCLEOTIDE SEQUENCE [LARGE SCALE GENOMIC DNA]</scope>
    <source>
        <strain evidence="2">NBRC 110044</strain>
    </source>
</reference>
<dbReference type="CDD" id="cd22368">
    <property type="entry name" value="YaeQ-like"/>
    <property type="match status" value="1"/>
</dbReference>
<dbReference type="InterPro" id="IPR038590">
    <property type="entry name" value="YaeQ_sf"/>
</dbReference>
<evidence type="ECO:0000313" key="2">
    <source>
        <dbReference type="Proteomes" id="UP001156706"/>
    </source>
</evidence>
<dbReference type="PANTHER" id="PTHR38784">
    <property type="entry name" value="SUCROSE PHOSPHORYLASE"/>
    <property type="match status" value="1"/>
</dbReference>
<dbReference type="SUPFAM" id="SSF52980">
    <property type="entry name" value="Restriction endonuclease-like"/>
    <property type="match status" value="1"/>
</dbReference>
<protein>
    <recommendedName>
        <fullName evidence="3">YaeQ family protein</fullName>
    </recommendedName>
</protein>
<keyword evidence="2" id="KW-1185">Reference proteome</keyword>
<dbReference type="PANTHER" id="PTHR38784:SF1">
    <property type="entry name" value="SUCROSE PHOSPHORYLASE"/>
    <property type="match status" value="1"/>
</dbReference>
<dbReference type="SMART" id="SM01322">
    <property type="entry name" value="YaeQ"/>
    <property type="match status" value="1"/>
</dbReference>
<proteinExistence type="predicted"/>
<dbReference type="Proteomes" id="UP001156706">
    <property type="component" value="Unassembled WGS sequence"/>
</dbReference>
<evidence type="ECO:0000313" key="1">
    <source>
        <dbReference type="EMBL" id="GLR12027.1"/>
    </source>
</evidence>
<dbReference type="RefSeq" id="WP_284195165.1">
    <property type="nucleotide sequence ID" value="NZ_BSOG01000001.1"/>
</dbReference>
<sequence>MALKATIHKADISISDMDRGYYANHSLTLAQHPSETLERLMLRLAVFVLHASERLTFTRDIASDNDEPALWQKSYADEIELWIDLGEPDERRLRQSCGRADQVWVYSYGGRAADIWWKGMEGKLGRLDNLSVISINPETLAQLAAMNQRGMQLQATLQDGQLWLSDGTNTVLVEGEKLKQVA</sequence>
<dbReference type="Gene3D" id="3.10.640.10">
    <property type="entry name" value="Restriction endonuclease-like alpha-beta roll domain"/>
    <property type="match status" value="1"/>
</dbReference>